<dbReference type="SUPFAM" id="SSF48317">
    <property type="entry name" value="Acid phosphatase/Vanadium-dependent haloperoxidase"/>
    <property type="match status" value="1"/>
</dbReference>
<dbReference type="Gene3D" id="1.20.144.10">
    <property type="entry name" value="Phosphatidic acid phosphatase type 2/haloperoxidase"/>
    <property type="match status" value="1"/>
</dbReference>
<feature type="transmembrane region" description="Helical" evidence="1">
    <location>
        <begin position="84"/>
        <end position="102"/>
    </location>
</feature>
<evidence type="ECO:0000259" key="2">
    <source>
        <dbReference type="Pfam" id="PF14378"/>
    </source>
</evidence>
<sequence length="202" mass="21759">MIPVPGIRRSNQALAMLLGYLAFSALYLGSGTLRLVKPTTLVPGALDTIVPFVDWTVWIYLTQFLLLPSAIACARDDTDRSRTFYAMLLATVVASVIFLAWPTQIARETPAAAGLTGLAWRLLHLADPPANCFPSLHVALAVIAARALWRRGAVVVAAIWPILIATSTLSTRQHVASDVAGGVLLAALALWLTPRILRLDRA</sequence>
<protein>
    <submittedName>
        <fullName evidence="3">PAP2 superfamily protein</fullName>
    </submittedName>
</protein>
<proteinExistence type="predicted"/>
<dbReference type="Pfam" id="PF14378">
    <property type="entry name" value="PAP2_3"/>
    <property type="match status" value="1"/>
</dbReference>
<feature type="transmembrane region" description="Helical" evidence="1">
    <location>
        <begin position="49"/>
        <end position="72"/>
    </location>
</feature>
<evidence type="ECO:0000256" key="1">
    <source>
        <dbReference type="SAM" id="Phobius"/>
    </source>
</evidence>
<accession>A0A080M0K1</accession>
<feature type="transmembrane region" description="Helical" evidence="1">
    <location>
        <begin position="152"/>
        <end position="169"/>
    </location>
</feature>
<dbReference type="InterPro" id="IPR026841">
    <property type="entry name" value="Aur1/Ipt1"/>
</dbReference>
<keyword evidence="1" id="KW-0472">Membrane</keyword>
<comment type="caution">
    <text evidence="3">The sequence shown here is derived from an EMBL/GenBank/DDBJ whole genome shotgun (WGS) entry which is preliminary data.</text>
</comment>
<dbReference type="AlphaFoldDB" id="A0A080M0K1"/>
<feature type="domain" description="Inositolphosphotransferase Aur1/Ipt1" evidence="2">
    <location>
        <begin position="53"/>
        <end position="192"/>
    </location>
</feature>
<evidence type="ECO:0000313" key="3">
    <source>
        <dbReference type="EMBL" id="KFB74601.1"/>
    </source>
</evidence>
<gene>
    <name evidence="3" type="ORF">AW09_000069</name>
</gene>
<dbReference type="InterPro" id="IPR036938">
    <property type="entry name" value="PAP2/HPO_sf"/>
</dbReference>
<dbReference type="EMBL" id="JDVG02000012">
    <property type="protein sequence ID" value="KFB74601.1"/>
    <property type="molecule type" value="Genomic_DNA"/>
</dbReference>
<dbReference type="Proteomes" id="UP000020077">
    <property type="component" value="Unassembled WGS sequence"/>
</dbReference>
<evidence type="ECO:0000313" key="4">
    <source>
        <dbReference type="Proteomes" id="UP000020077"/>
    </source>
</evidence>
<name>A0A080M0K1_9PROT</name>
<feature type="transmembrane region" description="Helical" evidence="1">
    <location>
        <begin position="12"/>
        <end position="29"/>
    </location>
</feature>
<reference evidence="3 4" key="1">
    <citation type="submission" date="2014-02" db="EMBL/GenBank/DDBJ databases">
        <title>Expanding our view of genomic diversity in Candidatus Accumulibacter clades.</title>
        <authorList>
            <person name="Skennerton C.T."/>
            <person name="Barr J.J."/>
            <person name="Slater F.R."/>
            <person name="Bond P.L."/>
            <person name="Tyson G.W."/>
        </authorList>
    </citation>
    <scope>NUCLEOTIDE SEQUENCE [LARGE SCALE GENOMIC DNA]</scope>
    <source>
        <strain evidence="4">BA-91</strain>
    </source>
</reference>
<keyword evidence="1" id="KW-1133">Transmembrane helix</keyword>
<keyword evidence="1" id="KW-0812">Transmembrane</keyword>
<feature type="transmembrane region" description="Helical" evidence="1">
    <location>
        <begin position="122"/>
        <end position="145"/>
    </location>
</feature>
<feature type="transmembrane region" description="Helical" evidence="1">
    <location>
        <begin position="175"/>
        <end position="193"/>
    </location>
</feature>
<organism evidence="3 4">
    <name type="scientific">Candidatus Accumulibacter phosphatis</name>
    <dbReference type="NCBI Taxonomy" id="327160"/>
    <lineage>
        <taxon>Bacteria</taxon>
        <taxon>Pseudomonadati</taxon>
        <taxon>Pseudomonadota</taxon>
        <taxon>Betaproteobacteria</taxon>
        <taxon>Candidatus Accumulibacter</taxon>
    </lineage>
</organism>
<dbReference type="GO" id="GO:0016020">
    <property type="term" value="C:membrane"/>
    <property type="evidence" value="ECO:0007669"/>
    <property type="project" value="UniProtKB-SubCell"/>
</dbReference>